<organism evidence="4 6">
    <name type="scientific">Candidatus Sysuiplasma superficiale</name>
    <dbReference type="NCBI Taxonomy" id="2823368"/>
    <lineage>
        <taxon>Archaea</taxon>
        <taxon>Methanobacteriati</taxon>
        <taxon>Thermoplasmatota</taxon>
        <taxon>Thermoplasmata</taxon>
        <taxon>Candidatus Sysuiplasmatales</taxon>
        <taxon>Candidatus Sysuiplasmataceae</taxon>
        <taxon>Candidatus Sysuiplasma</taxon>
    </lineage>
</organism>
<dbReference type="PANTHER" id="PTHR40279:SF3">
    <property type="entry name" value="4-AMINOBENZOATE SYNTHASE"/>
    <property type="match status" value="1"/>
</dbReference>
<feature type="domain" description="Thiaminase-2/PQQC" evidence="2">
    <location>
        <begin position="72"/>
        <end position="286"/>
    </location>
</feature>
<feature type="domain" description="UCP032676 C2H2 type zinc-finger" evidence="3">
    <location>
        <begin position="3"/>
        <end position="56"/>
    </location>
</feature>
<evidence type="ECO:0000313" key="6">
    <source>
        <dbReference type="Proteomes" id="UP000716004"/>
    </source>
</evidence>
<accession>A0A8J8CEY0</accession>
<proteinExistence type="predicted"/>
<dbReference type="InterPro" id="IPR032553">
    <property type="entry name" value="UCP032676_Znf-C2H2"/>
</dbReference>
<name>A0A8J8CEY0_9ARCH</name>
<dbReference type="Pfam" id="PF03070">
    <property type="entry name" value="TENA_THI-4"/>
    <property type="match status" value="1"/>
</dbReference>
<dbReference type="Proteomes" id="UP000716004">
    <property type="component" value="Unassembled WGS sequence"/>
</dbReference>
<gene>
    <name evidence="4" type="ORF">J9259_00530</name>
    <name evidence="5" type="ORF">KIY12_02675</name>
</gene>
<dbReference type="InterPro" id="IPR016084">
    <property type="entry name" value="Haem_Oase-like_multi-hlx"/>
</dbReference>
<evidence type="ECO:0000259" key="2">
    <source>
        <dbReference type="Pfam" id="PF03070"/>
    </source>
</evidence>
<dbReference type="EMBL" id="JAHEAC010000013">
    <property type="protein sequence ID" value="MBX8643619.1"/>
    <property type="molecule type" value="Genomic_DNA"/>
</dbReference>
<evidence type="ECO:0000256" key="1">
    <source>
        <dbReference type="ARBA" id="ARBA00023002"/>
    </source>
</evidence>
<dbReference type="AlphaFoldDB" id="A0A8J8CEY0"/>
<evidence type="ECO:0000259" key="3">
    <source>
        <dbReference type="Pfam" id="PF16293"/>
    </source>
</evidence>
<dbReference type="GO" id="GO:0016491">
    <property type="term" value="F:oxidoreductase activity"/>
    <property type="evidence" value="ECO:0007669"/>
    <property type="project" value="UniProtKB-KW"/>
</dbReference>
<evidence type="ECO:0000313" key="4">
    <source>
        <dbReference type="EMBL" id="MBX8631002.1"/>
    </source>
</evidence>
<dbReference type="SUPFAM" id="SSF48613">
    <property type="entry name" value="Heme oxygenase-like"/>
    <property type="match status" value="1"/>
</dbReference>
<dbReference type="EMBL" id="JAGVSJ010000001">
    <property type="protein sequence ID" value="MBX8631002.1"/>
    <property type="molecule type" value="Genomic_DNA"/>
</dbReference>
<dbReference type="Gene3D" id="1.20.910.10">
    <property type="entry name" value="Heme oxygenase-like"/>
    <property type="match status" value="1"/>
</dbReference>
<dbReference type="PANTHER" id="PTHR40279">
    <property type="entry name" value="PQQC-LIKE PROTEIN"/>
    <property type="match status" value="1"/>
</dbReference>
<dbReference type="Pfam" id="PF16293">
    <property type="entry name" value="zf-C2H2_9"/>
    <property type="match status" value="1"/>
</dbReference>
<dbReference type="Proteomes" id="UP000750197">
    <property type="component" value="Unassembled WGS sequence"/>
</dbReference>
<dbReference type="InterPro" id="IPR004305">
    <property type="entry name" value="Thiaminase-2/PQQC"/>
</dbReference>
<dbReference type="InterPro" id="IPR039068">
    <property type="entry name" value="PqqC-like"/>
</dbReference>
<sequence>MKCPVCLGNSGDKGFADLAAHMLQNAERSDSEHVMWLNRYTGREMMGLGELESAIARCYETRGDLKRWIVNRLIERIYTNPPHPFIQRLQHPDRKTIYGYVMEHHHFLVQWVRSCASVISRTDLEDVQMYEIDNIVSEFRGNPPDQPSHHELLLRMGESIGIDRRVVYATAPLPATANCLAWWKRIANECSWIETMAAMHTLELTANPDIKKMGSSMTYFDPAILDDDSYPDAVRNFLYEGYRADAGHSMEALELIEKHCDNDALRLDIQSVVYKTVKLLDDYLMARLERGEQFGN</sequence>
<protein>
    <submittedName>
        <fullName evidence="4">Iron-containing redox enzyme family protein</fullName>
    </submittedName>
</protein>
<reference evidence="4" key="1">
    <citation type="submission" date="2021-04" db="EMBL/GenBank/DDBJ databases">
        <title>Genomic insights into ecological role and evolution of a novel Thermoplasmata order Candidatus Sysuiplasmatales.</title>
        <authorList>
            <person name="Yuan Y."/>
        </authorList>
    </citation>
    <scope>NUCLEOTIDE SEQUENCE</scope>
    <source>
        <strain evidence="5">TUT19-bin139</strain>
        <strain evidence="4">YP2-bin.285</strain>
    </source>
</reference>
<evidence type="ECO:0000313" key="5">
    <source>
        <dbReference type="EMBL" id="MBX8643619.1"/>
    </source>
</evidence>
<keyword evidence="1" id="KW-0560">Oxidoreductase</keyword>
<comment type="caution">
    <text evidence="4">The sequence shown here is derived from an EMBL/GenBank/DDBJ whole genome shotgun (WGS) entry which is preliminary data.</text>
</comment>